<evidence type="ECO:0000313" key="2">
    <source>
        <dbReference type="WBParaSite" id="nRc.2.0.1.t31042-RA"/>
    </source>
</evidence>
<evidence type="ECO:0000313" key="1">
    <source>
        <dbReference type="Proteomes" id="UP000887565"/>
    </source>
</evidence>
<protein>
    <submittedName>
        <fullName evidence="2">Uncharacterized protein</fullName>
    </submittedName>
</protein>
<reference evidence="2" key="1">
    <citation type="submission" date="2022-11" db="UniProtKB">
        <authorList>
            <consortium name="WormBaseParasite"/>
        </authorList>
    </citation>
    <scope>IDENTIFICATION</scope>
</reference>
<sequence length="178" mass="21089">MADQITCYYAKITVTKTMEIRSIALLLLISTCDVQFSLGLTPDIQERIDRMFIDFYAFLPEDSYMEPDCRVRMHNILQVIIRRMEPGIYRGQIRTAITDGRELNIDFDSKLTPDEIFDKVGQYGAKDSYYYDEPDLNYTHFFVENGKRRSEKLSYWLNIVWDEIFCVFMIYLRSCGIM</sequence>
<organism evidence="1 2">
    <name type="scientific">Romanomermis culicivorax</name>
    <name type="common">Nematode worm</name>
    <dbReference type="NCBI Taxonomy" id="13658"/>
    <lineage>
        <taxon>Eukaryota</taxon>
        <taxon>Metazoa</taxon>
        <taxon>Ecdysozoa</taxon>
        <taxon>Nematoda</taxon>
        <taxon>Enoplea</taxon>
        <taxon>Dorylaimia</taxon>
        <taxon>Mermithida</taxon>
        <taxon>Mermithoidea</taxon>
        <taxon>Mermithidae</taxon>
        <taxon>Romanomermis</taxon>
    </lineage>
</organism>
<dbReference type="Proteomes" id="UP000887565">
    <property type="component" value="Unplaced"/>
</dbReference>
<keyword evidence="1" id="KW-1185">Reference proteome</keyword>
<dbReference type="WBParaSite" id="nRc.2.0.1.t31042-RA">
    <property type="protein sequence ID" value="nRc.2.0.1.t31042-RA"/>
    <property type="gene ID" value="nRc.2.0.1.g31042"/>
</dbReference>
<proteinExistence type="predicted"/>
<accession>A0A915JZG2</accession>
<name>A0A915JZG2_ROMCU</name>
<dbReference type="AlphaFoldDB" id="A0A915JZG2"/>